<feature type="transmembrane region" description="Helical" evidence="1">
    <location>
        <begin position="364"/>
        <end position="384"/>
    </location>
</feature>
<feature type="transmembrane region" description="Helical" evidence="1">
    <location>
        <begin position="342"/>
        <end position="358"/>
    </location>
</feature>
<reference evidence="2" key="2">
    <citation type="submission" date="2021-04" db="EMBL/GenBank/DDBJ databases">
        <authorList>
            <person name="Gilroy R."/>
        </authorList>
    </citation>
    <scope>NUCLEOTIDE SEQUENCE</scope>
    <source>
        <strain evidence="2">ChiHjej13B12-4958</strain>
    </source>
</reference>
<accession>A0A9D2QC33</accession>
<feature type="transmembrane region" description="Helical" evidence="1">
    <location>
        <begin position="99"/>
        <end position="120"/>
    </location>
</feature>
<reference evidence="2" key="1">
    <citation type="journal article" date="2021" name="PeerJ">
        <title>Extensive microbial diversity within the chicken gut microbiome revealed by metagenomics and culture.</title>
        <authorList>
            <person name="Gilroy R."/>
            <person name="Ravi A."/>
            <person name="Getino M."/>
            <person name="Pursley I."/>
            <person name="Horton D.L."/>
            <person name="Alikhan N.F."/>
            <person name="Baker D."/>
            <person name="Gharbi K."/>
            <person name="Hall N."/>
            <person name="Watson M."/>
            <person name="Adriaenssens E.M."/>
            <person name="Foster-Nyarko E."/>
            <person name="Jarju S."/>
            <person name="Secka A."/>
            <person name="Antonio M."/>
            <person name="Oren A."/>
            <person name="Chaudhuri R.R."/>
            <person name="La Ragione R."/>
            <person name="Hildebrand F."/>
            <person name="Pallen M.J."/>
        </authorList>
    </citation>
    <scope>NUCLEOTIDE SEQUENCE</scope>
    <source>
        <strain evidence="2">ChiHjej13B12-4958</strain>
    </source>
</reference>
<keyword evidence="1" id="KW-0812">Transmembrane</keyword>
<keyword evidence="1" id="KW-0472">Membrane</keyword>
<dbReference type="EMBL" id="DWVP01000009">
    <property type="protein sequence ID" value="HJC84811.1"/>
    <property type="molecule type" value="Genomic_DNA"/>
</dbReference>
<proteinExistence type="predicted"/>
<organism evidence="2 3">
    <name type="scientific">Candidatus Corynebacterium faecigallinarum</name>
    <dbReference type="NCBI Taxonomy" id="2838528"/>
    <lineage>
        <taxon>Bacteria</taxon>
        <taxon>Bacillati</taxon>
        <taxon>Actinomycetota</taxon>
        <taxon>Actinomycetes</taxon>
        <taxon>Mycobacteriales</taxon>
        <taxon>Corynebacteriaceae</taxon>
        <taxon>Corynebacterium</taxon>
    </lineage>
</organism>
<comment type="caution">
    <text evidence="2">The sequence shown here is derived from an EMBL/GenBank/DDBJ whole genome shotgun (WGS) entry which is preliminary data.</text>
</comment>
<dbReference type="Proteomes" id="UP000823858">
    <property type="component" value="Unassembled WGS sequence"/>
</dbReference>
<feature type="transmembrane region" description="Helical" evidence="1">
    <location>
        <begin position="66"/>
        <end position="87"/>
    </location>
</feature>
<feature type="transmembrane region" description="Helical" evidence="1">
    <location>
        <begin position="27"/>
        <end position="45"/>
    </location>
</feature>
<evidence type="ECO:0000313" key="3">
    <source>
        <dbReference type="Proteomes" id="UP000823858"/>
    </source>
</evidence>
<evidence type="ECO:0000313" key="2">
    <source>
        <dbReference type="EMBL" id="HJC84811.1"/>
    </source>
</evidence>
<gene>
    <name evidence="2" type="ORF">H9751_04555</name>
</gene>
<feature type="transmembrane region" description="Helical" evidence="1">
    <location>
        <begin position="157"/>
        <end position="174"/>
    </location>
</feature>
<name>A0A9D2QC33_9CORY</name>
<protein>
    <submittedName>
        <fullName evidence="2">Uncharacterized protein</fullName>
    </submittedName>
</protein>
<sequence>MGPALIGQGLNFLAMLLPIIGQQTAQLAYLMLPLALATVLARTSILGYHSRYLTVAEFTRSTATAVSWSSLLTVAASCGIVALLLQLPDSPTASTVSALAGWTALLVITNGTYLMAVAVVTQEQRMDVYSTARLVFGVVNVAATVVVVWVMPFHAGLIVVAALNPLVGCLLILLRTDNRLLPQWWASRRSMADASHRRYFTDARRATGATFISECGFQIQGFLTPFLGPYQEIWAVVVRLTGGFGSLAQQVIAPSLEARIAAAIRDGDSAIIAKWSRICALGGVVLGAGCAVVQTGALVFALPQDDALTPLVLAVTAVFCVASLSTNLSVKIPLMKGLDKVFLAWSVGRLIPLVALLATTDGVLLGGIVVVQTVAAAVFLVVTLRPSRI</sequence>
<feature type="transmembrane region" description="Helical" evidence="1">
    <location>
        <begin position="308"/>
        <end position="330"/>
    </location>
</feature>
<dbReference type="AlphaFoldDB" id="A0A9D2QC33"/>
<feature type="transmembrane region" description="Helical" evidence="1">
    <location>
        <begin position="278"/>
        <end position="302"/>
    </location>
</feature>
<keyword evidence="1" id="KW-1133">Transmembrane helix</keyword>
<evidence type="ECO:0000256" key="1">
    <source>
        <dbReference type="SAM" id="Phobius"/>
    </source>
</evidence>
<feature type="transmembrane region" description="Helical" evidence="1">
    <location>
        <begin position="132"/>
        <end position="151"/>
    </location>
</feature>